<evidence type="ECO:0000313" key="2">
    <source>
        <dbReference type="EMBL" id="NOH15311.1"/>
    </source>
</evidence>
<dbReference type="EMBL" id="JABFIF010000003">
    <property type="protein sequence ID" value="NOH15311.1"/>
    <property type="molecule type" value="Genomic_DNA"/>
</dbReference>
<feature type="coiled-coil region" evidence="1">
    <location>
        <begin position="15"/>
        <end position="70"/>
    </location>
</feature>
<name>A0A7Y3V8C4_CLOCO</name>
<gene>
    <name evidence="2" type="ORF">HMJ28_02740</name>
</gene>
<evidence type="ECO:0000313" key="3">
    <source>
        <dbReference type="Proteomes" id="UP000528432"/>
    </source>
</evidence>
<comment type="caution">
    <text evidence="2">The sequence shown here is derived from an EMBL/GenBank/DDBJ whole genome shotgun (WGS) entry which is preliminary data.</text>
</comment>
<sequence>MNNNTSNFKINKYYFEKKKEKIQNLNEKSKQYIEDIHKLEQKIKNKREEVGKLKEEYEELKEKYNRFINIFNERGITLNIVNKDYGLKEWDNLYFKRQGDIGVIITRYGTVVKSFDKNIADILEEILQEKESSIVITRITTNFIKAQLHIR</sequence>
<evidence type="ECO:0000256" key="1">
    <source>
        <dbReference type="SAM" id="Coils"/>
    </source>
</evidence>
<organism evidence="2 3">
    <name type="scientific">Clostridium cochlearium</name>
    <dbReference type="NCBI Taxonomy" id="1494"/>
    <lineage>
        <taxon>Bacteria</taxon>
        <taxon>Bacillati</taxon>
        <taxon>Bacillota</taxon>
        <taxon>Clostridia</taxon>
        <taxon>Eubacteriales</taxon>
        <taxon>Clostridiaceae</taxon>
        <taxon>Clostridium</taxon>
    </lineage>
</organism>
<proteinExistence type="predicted"/>
<accession>A0A7Y3V8C4</accession>
<protein>
    <submittedName>
        <fullName evidence="2">Uncharacterized protein</fullName>
    </submittedName>
</protein>
<reference evidence="2 3" key="1">
    <citation type="submission" date="2020-05" db="EMBL/GenBank/DDBJ databases">
        <title>Draft genome sequence of Clostridium cochlearium strain AGROS13 isolated from a sheep dairy farm in New Zealand.</title>
        <authorList>
            <person name="Gupta T.B."/>
            <person name="Jauregui R."/>
            <person name="Risson A.N."/>
            <person name="Brightwell G."/>
            <person name="Maclean P."/>
        </authorList>
    </citation>
    <scope>NUCLEOTIDE SEQUENCE [LARGE SCALE GENOMIC DNA]</scope>
    <source>
        <strain evidence="2 3">AGROS13</strain>
    </source>
</reference>
<keyword evidence="1" id="KW-0175">Coiled coil</keyword>
<dbReference type="AlphaFoldDB" id="A0A7Y3V8C4"/>
<dbReference type="RefSeq" id="WP_171302851.1">
    <property type="nucleotide sequence ID" value="NZ_JABFIF010000003.1"/>
</dbReference>
<dbReference type="Proteomes" id="UP000528432">
    <property type="component" value="Unassembled WGS sequence"/>
</dbReference>